<name>A0A3S0I6W9_9GAMM</name>
<comment type="caution">
    <text evidence="2">The sequence shown here is derived from an EMBL/GenBank/DDBJ whole genome shotgun (WGS) entry which is preliminary data.</text>
</comment>
<proteinExistence type="predicted"/>
<dbReference type="EMBL" id="RXNS01000012">
    <property type="protein sequence ID" value="RTR01941.1"/>
    <property type="molecule type" value="Genomic_DNA"/>
</dbReference>
<evidence type="ECO:0000313" key="2">
    <source>
        <dbReference type="EMBL" id="RTR01941.1"/>
    </source>
</evidence>
<dbReference type="AlphaFoldDB" id="A0A3S0I6W9"/>
<accession>A0A3S0I6W9</accession>
<evidence type="ECO:0000256" key="1">
    <source>
        <dbReference type="SAM" id="MobiDB-lite"/>
    </source>
</evidence>
<keyword evidence="3" id="KW-1185">Reference proteome</keyword>
<sequence length="147" mass="15809">MSGFNVQVSGAGFEQARRDMAGLEHKLQHGAVRAGMVRAIAPVKKTAKANAPKDSGDLARAVGHRSLSKRAKGRLGLGADTVALLVGTNRRVGGRWQGRKGLWQEHGTEHMTANPFLGPALEQHQSGFGGRFYAGLSRYLDRKGLRP</sequence>
<evidence type="ECO:0008006" key="4">
    <source>
        <dbReference type="Google" id="ProtNLM"/>
    </source>
</evidence>
<dbReference type="RefSeq" id="WP_126484801.1">
    <property type="nucleotide sequence ID" value="NZ_RXNS01000012.1"/>
</dbReference>
<organism evidence="2 3">
    <name type="scientific">Halomonas nitroreducens</name>
    <dbReference type="NCBI Taxonomy" id="447425"/>
    <lineage>
        <taxon>Bacteria</taxon>
        <taxon>Pseudomonadati</taxon>
        <taxon>Pseudomonadota</taxon>
        <taxon>Gammaproteobacteria</taxon>
        <taxon>Oceanospirillales</taxon>
        <taxon>Halomonadaceae</taxon>
        <taxon>Halomonas</taxon>
    </lineage>
</organism>
<feature type="region of interest" description="Disordered" evidence="1">
    <location>
        <begin position="46"/>
        <end position="70"/>
    </location>
</feature>
<dbReference type="OrthoDB" id="6162514at2"/>
<gene>
    <name evidence="2" type="ORF">EKG36_13110</name>
</gene>
<reference evidence="2 3" key="1">
    <citation type="submission" date="2018-12" db="EMBL/GenBank/DDBJ databases">
        <authorList>
            <person name="Yu L."/>
        </authorList>
    </citation>
    <scope>NUCLEOTIDE SEQUENCE [LARGE SCALE GENOMIC DNA]</scope>
    <source>
        <strain evidence="2 3">11S</strain>
    </source>
</reference>
<evidence type="ECO:0000313" key="3">
    <source>
        <dbReference type="Proteomes" id="UP000267400"/>
    </source>
</evidence>
<dbReference type="Proteomes" id="UP000267400">
    <property type="component" value="Unassembled WGS sequence"/>
</dbReference>
<protein>
    <recommendedName>
        <fullName evidence="4">HK97 gp10 family phage protein</fullName>
    </recommendedName>
</protein>